<dbReference type="SUPFAM" id="SSF47954">
    <property type="entry name" value="Cyclin-like"/>
    <property type="match status" value="1"/>
</dbReference>
<comment type="caution">
    <text evidence="4">The sequence shown here is derived from an EMBL/GenBank/DDBJ whole genome shotgun (WGS) entry which is preliminary data.</text>
</comment>
<dbReference type="Proteomes" id="UP001152795">
    <property type="component" value="Unassembled WGS sequence"/>
</dbReference>
<dbReference type="EMBL" id="CACRXK020028575">
    <property type="protein sequence ID" value="CAB4041598.1"/>
    <property type="molecule type" value="Genomic_DNA"/>
</dbReference>
<dbReference type="Gene3D" id="1.10.472.10">
    <property type="entry name" value="Cyclin-like"/>
    <property type="match status" value="1"/>
</dbReference>
<evidence type="ECO:0000313" key="4">
    <source>
        <dbReference type="EMBL" id="CAB4041598.1"/>
    </source>
</evidence>
<evidence type="ECO:0000256" key="1">
    <source>
        <dbReference type="ARBA" id="ARBA00023127"/>
    </source>
</evidence>
<dbReference type="InterPro" id="IPR043198">
    <property type="entry name" value="Cyclin/Ssn8"/>
</dbReference>
<dbReference type="CDD" id="cd20513">
    <property type="entry name" value="CYCLIN_CCNC_rpt1"/>
    <property type="match status" value="1"/>
</dbReference>
<protein>
    <submittedName>
        <fullName evidence="4">Cyclin-C</fullName>
    </submittedName>
</protein>
<keyword evidence="1 2" id="KW-0195">Cyclin</keyword>
<reference evidence="4" key="1">
    <citation type="submission" date="2020-04" db="EMBL/GenBank/DDBJ databases">
        <authorList>
            <person name="Alioto T."/>
            <person name="Alioto T."/>
            <person name="Gomez Garrido J."/>
        </authorList>
    </citation>
    <scope>NUCLEOTIDE SEQUENCE</scope>
    <source>
        <strain evidence="4">A484AB</strain>
    </source>
</reference>
<dbReference type="GO" id="GO:0006357">
    <property type="term" value="P:regulation of transcription by RNA polymerase II"/>
    <property type="evidence" value="ECO:0007669"/>
    <property type="project" value="InterPro"/>
</dbReference>
<evidence type="ECO:0000313" key="5">
    <source>
        <dbReference type="Proteomes" id="UP001152795"/>
    </source>
</evidence>
<evidence type="ECO:0000256" key="2">
    <source>
        <dbReference type="RuleBase" id="RU000383"/>
    </source>
</evidence>
<accession>A0A7D9K570</accession>
<feature type="non-terminal residue" evidence="4">
    <location>
        <position position="160"/>
    </location>
</feature>
<organism evidence="4 5">
    <name type="scientific">Paramuricea clavata</name>
    <name type="common">Red gorgonian</name>
    <name type="synonym">Violescent sea-whip</name>
    <dbReference type="NCBI Taxonomy" id="317549"/>
    <lineage>
        <taxon>Eukaryota</taxon>
        <taxon>Metazoa</taxon>
        <taxon>Cnidaria</taxon>
        <taxon>Anthozoa</taxon>
        <taxon>Octocorallia</taxon>
        <taxon>Malacalcyonacea</taxon>
        <taxon>Plexauridae</taxon>
        <taxon>Paramuricea</taxon>
    </lineage>
</organism>
<keyword evidence="5" id="KW-1185">Reference proteome</keyword>
<dbReference type="InterPro" id="IPR006671">
    <property type="entry name" value="Cyclin_N"/>
</dbReference>
<dbReference type="AlphaFoldDB" id="A0A7D9K570"/>
<sequence length="160" mass="18533">MAANFWLSTHYKYWLLTKEELVISAGRQEDLKYLTAEEYQKVHILYANFIQALGEHLKHRQQVIAAATHYFKRFYSKNSLKNIDPLLLAPTCLYLASKVEENGVISNNRLIQTCATVVKNKFMAVFNCEYPYRINQVCFISVSCAVCGWLVSENELPEKE</sequence>
<gene>
    <name evidence="4" type="ORF">PACLA_8A006998</name>
</gene>
<comment type="similarity">
    <text evidence="2">Belongs to the cyclin family.</text>
</comment>
<dbReference type="InterPro" id="IPR013763">
    <property type="entry name" value="Cyclin-like_dom"/>
</dbReference>
<dbReference type="Pfam" id="PF00134">
    <property type="entry name" value="Cyclin_N"/>
    <property type="match status" value="1"/>
</dbReference>
<dbReference type="InterPro" id="IPR036915">
    <property type="entry name" value="Cyclin-like_sf"/>
</dbReference>
<dbReference type="PANTHER" id="PTHR10026">
    <property type="entry name" value="CYCLIN"/>
    <property type="match status" value="1"/>
</dbReference>
<dbReference type="OrthoDB" id="10266018at2759"/>
<dbReference type="GO" id="GO:0016538">
    <property type="term" value="F:cyclin-dependent protein serine/threonine kinase regulator activity"/>
    <property type="evidence" value="ECO:0007669"/>
    <property type="project" value="InterPro"/>
</dbReference>
<dbReference type="SMART" id="SM00385">
    <property type="entry name" value="CYCLIN"/>
    <property type="match status" value="1"/>
</dbReference>
<proteinExistence type="inferred from homology"/>
<feature type="domain" description="Cyclin-like" evidence="3">
    <location>
        <begin position="48"/>
        <end position="127"/>
    </location>
</feature>
<evidence type="ECO:0000259" key="3">
    <source>
        <dbReference type="SMART" id="SM00385"/>
    </source>
</evidence>
<name>A0A7D9K570_PARCT</name>